<dbReference type="SUPFAM" id="SSF53335">
    <property type="entry name" value="S-adenosyl-L-methionine-dependent methyltransferases"/>
    <property type="match status" value="1"/>
</dbReference>
<name>A0A174D8X5_9FIRM</name>
<evidence type="ECO:0000313" key="7">
    <source>
        <dbReference type="Proteomes" id="UP000095651"/>
    </source>
</evidence>
<dbReference type="RefSeq" id="WP_055654879.1">
    <property type="nucleotide sequence ID" value="NZ_CABIXC010000004.1"/>
</dbReference>
<protein>
    <submittedName>
        <fullName evidence="6">Glycosyl transferase family protein</fullName>
        <ecNumber evidence="6">2.4.1.212</ecNumber>
    </submittedName>
</protein>
<keyword evidence="3" id="KW-0175">Coiled coil</keyword>
<dbReference type="NCBIfam" id="TIGR01444">
    <property type="entry name" value="fkbM_fam"/>
    <property type="match status" value="1"/>
</dbReference>
<evidence type="ECO:0000259" key="4">
    <source>
        <dbReference type="Pfam" id="PF00535"/>
    </source>
</evidence>
<dbReference type="PANTHER" id="PTHR22916">
    <property type="entry name" value="GLYCOSYLTRANSFERASE"/>
    <property type="match status" value="1"/>
</dbReference>
<feature type="domain" description="Methyltransferase FkbM" evidence="5">
    <location>
        <begin position="601"/>
        <end position="757"/>
    </location>
</feature>
<dbReference type="Proteomes" id="UP000095651">
    <property type="component" value="Unassembled WGS sequence"/>
</dbReference>
<dbReference type="InterPro" id="IPR001173">
    <property type="entry name" value="Glyco_trans_2-like"/>
</dbReference>
<dbReference type="CDD" id="cd00761">
    <property type="entry name" value="Glyco_tranf_GTA_type"/>
    <property type="match status" value="1"/>
</dbReference>
<dbReference type="Gene3D" id="3.90.550.10">
    <property type="entry name" value="Spore Coat Polysaccharide Biosynthesis Protein SpsA, Chain A"/>
    <property type="match status" value="1"/>
</dbReference>
<dbReference type="Gene3D" id="3.40.50.150">
    <property type="entry name" value="Vaccinia Virus protein VP39"/>
    <property type="match status" value="1"/>
</dbReference>
<keyword evidence="2 6" id="KW-0808">Transferase</keyword>
<dbReference type="EMBL" id="CYZE01000004">
    <property type="protein sequence ID" value="CUO20448.1"/>
    <property type="molecule type" value="Genomic_DNA"/>
</dbReference>
<evidence type="ECO:0000313" key="6">
    <source>
        <dbReference type="EMBL" id="CUO20448.1"/>
    </source>
</evidence>
<dbReference type="Pfam" id="PF00535">
    <property type="entry name" value="Glycos_transf_2"/>
    <property type="match status" value="1"/>
</dbReference>
<organism evidence="6 7">
    <name type="scientific">Hungatella hathewayi</name>
    <dbReference type="NCBI Taxonomy" id="154046"/>
    <lineage>
        <taxon>Bacteria</taxon>
        <taxon>Bacillati</taxon>
        <taxon>Bacillota</taxon>
        <taxon>Clostridia</taxon>
        <taxon>Lachnospirales</taxon>
        <taxon>Lachnospiraceae</taxon>
        <taxon>Hungatella</taxon>
    </lineage>
</organism>
<reference evidence="6 7" key="1">
    <citation type="submission" date="2015-09" db="EMBL/GenBank/DDBJ databases">
        <authorList>
            <consortium name="Pathogen Informatics"/>
        </authorList>
    </citation>
    <scope>NUCLEOTIDE SEQUENCE [LARGE SCALE GENOMIC DNA]</scope>
    <source>
        <strain evidence="6 7">2789STDY5608850</strain>
    </source>
</reference>
<evidence type="ECO:0000256" key="2">
    <source>
        <dbReference type="ARBA" id="ARBA00022679"/>
    </source>
</evidence>
<proteinExistence type="predicted"/>
<feature type="domain" description="Glycosyltransferase 2-like" evidence="4">
    <location>
        <begin position="3"/>
        <end position="129"/>
    </location>
</feature>
<dbReference type="InterPro" id="IPR006342">
    <property type="entry name" value="FkbM_mtfrase"/>
</dbReference>
<gene>
    <name evidence="6" type="primary">hyaD_5</name>
    <name evidence="6" type="ORF">ERS852407_02151</name>
</gene>
<dbReference type="InterPro" id="IPR029063">
    <property type="entry name" value="SAM-dependent_MTases_sf"/>
</dbReference>
<evidence type="ECO:0000256" key="3">
    <source>
        <dbReference type="SAM" id="Coils"/>
    </source>
</evidence>
<sequence length="782" mass="92118">MISVILPIYQVENYIEECLNSIMVQTYGDIEIICVNDCTMDNSITIVKEYMKKDKRIRLINHSENRGLGGARNTGIDSANGEYILFVDSDDYIHKTLVEKLYHALKEYNADASVCGMMLFTDRDQKAETTFHYDELAIHKLYNISSDKEILTNLWPSAVNKLFSLSKIREYNIRFKERILYEDHTFFYEYFFKCSNFAYIKEPLYFYRKARPLSITSGVTGRESEIFKIIGYISDIFNENFSKETAERLSMKIAIRLLYERRWVFTSHDSAYYKYLNEVAQYLSKYDKNYLLRCKDSFIADNDPIFCTPSEVDSLERERKASEKREHYSLLKKIKRRLKTVPMVRHALEERHKNNEIYWATWDNWKKLDDLCNKMENLNEKLDDQFDKNTSDELSERLKASVIESEEHLNNRLHDLQVSMNNIKQKNDDIWWLSWNIKDNLSPLTESIVNDSRLLRYYPTWIPTEYPEYFMGNTWYWADNFKDYFIKAQGNCEKELSALKQGMPEESVRLIDLLWERNTKILPYSQYTDLHGMLLKKDVIFTAEELEEQNKIFRHYKEYTYQYILPENTVYEIPVFYYEHGLKRLTMAEKRYIMQGDIMDLGAFIGDSAIVLSQYTQKNVYSIEIDSDNIEKMCGVLKLNGVYDKTKIINCGIGESNGVLSYYGKESYSTLNNVSDVSDIYSPNKSILVKNIDTLVAEEAIEPHFIKIDIEGMELEAIKGAVNTLKNNKPLLCISIYHTAKDFLFIKPFIESLNLGYTFRIENHNPFDPVYEKMLVAIPPIQ</sequence>
<accession>A0A174D8X5</accession>
<dbReference type="PANTHER" id="PTHR22916:SF51">
    <property type="entry name" value="GLYCOSYLTRANSFERASE EPSH-RELATED"/>
    <property type="match status" value="1"/>
</dbReference>
<dbReference type="Pfam" id="PF05050">
    <property type="entry name" value="Methyltransf_21"/>
    <property type="match status" value="1"/>
</dbReference>
<dbReference type="InterPro" id="IPR029044">
    <property type="entry name" value="Nucleotide-diphossugar_trans"/>
</dbReference>
<dbReference type="SUPFAM" id="SSF53448">
    <property type="entry name" value="Nucleotide-diphospho-sugar transferases"/>
    <property type="match status" value="1"/>
</dbReference>
<dbReference type="GO" id="GO:0050501">
    <property type="term" value="F:hyaluronan synthase activity"/>
    <property type="evidence" value="ECO:0007669"/>
    <property type="project" value="UniProtKB-EC"/>
</dbReference>
<keyword evidence="1 6" id="KW-0328">Glycosyltransferase</keyword>
<evidence type="ECO:0000259" key="5">
    <source>
        <dbReference type="Pfam" id="PF05050"/>
    </source>
</evidence>
<feature type="coiled-coil region" evidence="3">
    <location>
        <begin position="368"/>
        <end position="426"/>
    </location>
</feature>
<evidence type="ECO:0000256" key="1">
    <source>
        <dbReference type="ARBA" id="ARBA00022676"/>
    </source>
</evidence>
<dbReference type="EC" id="2.4.1.212" evidence="6"/>
<dbReference type="AlphaFoldDB" id="A0A174D8X5"/>